<accession>A0A370SPD9</accession>
<reference evidence="1 2" key="1">
    <citation type="submission" date="2018-07" db="EMBL/GenBank/DDBJ databases">
        <title>Genome sequencing of rice bacterial endophytes.</title>
        <authorList>
            <person name="Venturi V."/>
        </authorList>
    </citation>
    <scope>NUCLEOTIDE SEQUENCE [LARGE SCALE GENOMIC DNA]</scope>
    <source>
        <strain evidence="1 2">E2333</strain>
    </source>
</reference>
<proteinExistence type="predicted"/>
<comment type="caution">
    <text evidence="1">The sequence shown here is derived from an EMBL/GenBank/DDBJ whole genome shotgun (WGS) entry which is preliminary data.</text>
</comment>
<protein>
    <submittedName>
        <fullName evidence="1">Uncharacterized protein</fullName>
    </submittedName>
</protein>
<name>A0A370SPD9_PSEJE</name>
<evidence type="ECO:0000313" key="2">
    <source>
        <dbReference type="Proteomes" id="UP000255365"/>
    </source>
</evidence>
<sequence length="135" mass="15154">MTSIRKRLNLVGASTPILFFGRKLKSISSEASRTYQSRDMHNVAEPRLRYEIHLAVDKRSMAHREKKFFSQVILPAARSAKDSNTNFFEISNRKFTGVLGPPRTRIQYLASAQLLAFKDESSGSTATSLTWGATS</sequence>
<dbReference type="EMBL" id="QRAV01000005">
    <property type="protein sequence ID" value="RDL21605.1"/>
    <property type="molecule type" value="Genomic_DNA"/>
</dbReference>
<dbReference type="Proteomes" id="UP000255365">
    <property type="component" value="Unassembled WGS sequence"/>
</dbReference>
<dbReference type="AlphaFoldDB" id="A0A370SPD9"/>
<evidence type="ECO:0000313" key="1">
    <source>
        <dbReference type="EMBL" id="RDL21605.1"/>
    </source>
</evidence>
<organism evidence="1 2">
    <name type="scientific">Pseudomonas jessenii</name>
    <dbReference type="NCBI Taxonomy" id="77298"/>
    <lineage>
        <taxon>Bacteria</taxon>
        <taxon>Pseudomonadati</taxon>
        <taxon>Pseudomonadota</taxon>
        <taxon>Gammaproteobacteria</taxon>
        <taxon>Pseudomonadales</taxon>
        <taxon>Pseudomonadaceae</taxon>
        <taxon>Pseudomonas</taxon>
    </lineage>
</organism>
<gene>
    <name evidence="1" type="ORF">DEU51_105317</name>
</gene>